<name>A0A3S5YBG6_RHOH1</name>
<dbReference type="InterPro" id="IPR033140">
    <property type="entry name" value="Lipase_GDXG_put_SER_AS"/>
</dbReference>
<evidence type="ECO:0000313" key="5">
    <source>
        <dbReference type="EMBL" id="CBH49839.1"/>
    </source>
</evidence>
<dbReference type="RefSeq" id="WP_013417059.1">
    <property type="nucleotide sequence ID" value="NC_014659.1"/>
</dbReference>
<dbReference type="PANTHER" id="PTHR48081">
    <property type="entry name" value="AB HYDROLASE SUPERFAMILY PROTEIN C4A8.06C"/>
    <property type="match status" value="1"/>
</dbReference>
<feature type="active site" evidence="3">
    <location>
        <position position="147"/>
    </location>
</feature>
<dbReference type="Gene3D" id="3.40.50.1820">
    <property type="entry name" value="alpha/beta hydrolase"/>
    <property type="match status" value="1"/>
</dbReference>
<gene>
    <name evidence="5" type="ordered locus">REQ_38510</name>
</gene>
<evidence type="ECO:0000256" key="1">
    <source>
        <dbReference type="ARBA" id="ARBA00010515"/>
    </source>
</evidence>
<evidence type="ECO:0000259" key="4">
    <source>
        <dbReference type="Pfam" id="PF07859"/>
    </source>
</evidence>
<dbReference type="EMBL" id="FN563149">
    <property type="protein sequence ID" value="CBH49839.1"/>
    <property type="molecule type" value="Genomic_DNA"/>
</dbReference>
<evidence type="ECO:0000313" key="6">
    <source>
        <dbReference type="Proteomes" id="UP000006892"/>
    </source>
</evidence>
<protein>
    <submittedName>
        <fullName evidence="5">Lipase</fullName>
    </submittedName>
</protein>
<sequence length="294" mass="31374">MPSLTSRAMPLAIAALGRRRPSADDIRREIAALQARPKPFAPPSSLGRTLDVTASTSAAGWPVFTVTPRGMAPSARVLYLHGGAYIREITRHHWKLVAQLASAGASVTVPIYPVAPRGTASHVVPASADLAEHLAKHDEPLVIAGDSAGGGLALAVALALRDRGTAAPAHTALISPWLDATGEHPEIREIAPRDPWLHPASLTVAADAYRGELDREHPWVSPLNGDLTGLGPMTLFTGTRDILNVDARRFRPLASEARVSLDFHEAREMIHVYPLLPIPEGKKARTILCGLLAD</sequence>
<dbReference type="InterPro" id="IPR013094">
    <property type="entry name" value="AB_hydrolase_3"/>
</dbReference>
<accession>A0A3S5YBG6</accession>
<dbReference type="InterPro" id="IPR029058">
    <property type="entry name" value="AB_hydrolase_fold"/>
</dbReference>
<reference evidence="5" key="1">
    <citation type="journal article" date="2010" name="PLoS Genet.">
        <title>The genome of a pathogenic rhodococcus: cooptive virulence underpinned by key gene acquisitions.</title>
        <authorList>
            <person name="Letek M."/>
            <person name="Gonzalez P."/>
            <person name="Macarthur I."/>
            <person name="Rodriguez H."/>
            <person name="Freeman T.C."/>
            <person name="Valero-Rello A."/>
            <person name="Blanco M."/>
            <person name="Buckley T."/>
            <person name="Cherevach I."/>
            <person name="Fahey R."/>
            <person name="Hapeshi A."/>
            <person name="Holdstock J."/>
            <person name="Leadon D."/>
            <person name="Navas J."/>
            <person name="Ocampo A."/>
            <person name="Quail M.A."/>
            <person name="Sanders M."/>
            <person name="Scortti M.M."/>
            <person name="Prescott J.F."/>
            <person name="Fogarty U."/>
            <person name="Meijer W.G."/>
            <person name="Parkhill J."/>
            <person name="Bentley S.D."/>
            <person name="Vazquez-Boland J.A."/>
        </authorList>
    </citation>
    <scope>NUCLEOTIDE SEQUENCE [LARGE SCALE GENOMIC DNA]</scope>
    <source>
        <strain evidence="5 6">103S</strain>
    </source>
</reference>
<dbReference type="Pfam" id="PF07859">
    <property type="entry name" value="Abhydrolase_3"/>
    <property type="match status" value="1"/>
</dbReference>
<dbReference type="SUPFAM" id="SSF53474">
    <property type="entry name" value="alpha/beta-Hydrolases"/>
    <property type="match status" value="1"/>
</dbReference>
<keyword evidence="2" id="KW-0378">Hydrolase</keyword>
<dbReference type="Proteomes" id="UP001154400">
    <property type="component" value="Chromosome"/>
</dbReference>
<dbReference type="InterPro" id="IPR050300">
    <property type="entry name" value="GDXG_lipolytic_enzyme"/>
</dbReference>
<dbReference type="AlphaFoldDB" id="A0A3S5YBG6"/>
<dbReference type="KEGG" id="req:REQ_38510"/>
<proteinExistence type="inferred from homology"/>
<dbReference type="PROSITE" id="PS01174">
    <property type="entry name" value="LIPASE_GDXG_SER"/>
    <property type="match status" value="1"/>
</dbReference>
<comment type="similarity">
    <text evidence="1">Belongs to the 'GDXG' lipolytic enzyme family.</text>
</comment>
<feature type="domain" description="Alpha/beta hydrolase fold-3" evidence="4">
    <location>
        <begin position="77"/>
        <end position="273"/>
    </location>
</feature>
<dbReference type="PANTHER" id="PTHR48081:SF8">
    <property type="entry name" value="ALPHA_BETA HYDROLASE FOLD-3 DOMAIN-CONTAINING PROTEIN-RELATED"/>
    <property type="match status" value="1"/>
</dbReference>
<evidence type="ECO:0000256" key="2">
    <source>
        <dbReference type="ARBA" id="ARBA00022801"/>
    </source>
</evidence>
<evidence type="ECO:0000256" key="3">
    <source>
        <dbReference type="PROSITE-ProRule" id="PRU10038"/>
    </source>
</evidence>
<dbReference type="GO" id="GO:0016787">
    <property type="term" value="F:hydrolase activity"/>
    <property type="evidence" value="ECO:0007669"/>
    <property type="project" value="UniProtKB-KW"/>
</dbReference>
<organism evidence="5">
    <name type="scientific">Rhodococcus hoagii (strain 103S)</name>
    <name type="common">Rhodococcus equi</name>
    <dbReference type="NCBI Taxonomy" id="685727"/>
    <lineage>
        <taxon>Bacteria</taxon>
        <taxon>Bacillati</taxon>
        <taxon>Actinomycetota</taxon>
        <taxon>Actinomycetes</taxon>
        <taxon>Mycobacteriales</taxon>
        <taxon>Nocardiaceae</taxon>
        <taxon>Prescottella</taxon>
    </lineage>
</organism>